<proteinExistence type="predicted"/>
<geneLocation type="plasmid" evidence="2 3">
    <name>p1</name>
</geneLocation>
<dbReference type="EMBL" id="CP023408">
    <property type="protein sequence ID" value="AYL40151.1"/>
    <property type="molecule type" value="Genomic_DNA"/>
</dbReference>
<dbReference type="KEGG" id="sfug:CNQ36_32470"/>
<evidence type="ECO:0000313" key="2">
    <source>
        <dbReference type="EMBL" id="AYL40151.1"/>
    </source>
</evidence>
<keyword evidence="3" id="KW-1185">Reference proteome</keyword>
<dbReference type="Proteomes" id="UP000282170">
    <property type="component" value="Plasmid p1"/>
</dbReference>
<keyword evidence="2" id="KW-0614">Plasmid</keyword>
<dbReference type="Pfam" id="PF04972">
    <property type="entry name" value="BON"/>
    <property type="match status" value="1"/>
</dbReference>
<protein>
    <recommendedName>
        <fullName evidence="1">BON domain-containing protein</fullName>
    </recommendedName>
</protein>
<feature type="domain" description="BON" evidence="1">
    <location>
        <begin position="15"/>
        <end position="75"/>
    </location>
</feature>
<dbReference type="InterPro" id="IPR007055">
    <property type="entry name" value="BON_dom"/>
</dbReference>
<sequence length="87" mass="9229">MDTHDAARSTEYRVAHLQDRLASGELGELGVRAEVRGGAVLVTGTVPSAGCREDVLSTVREELAGLEVHCDLVVTETSSPDHAEELS</sequence>
<dbReference type="RefSeq" id="WP_040905373.1">
    <property type="nucleotide sequence ID" value="NZ_CBDRCB010000014.1"/>
</dbReference>
<gene>
    <name evidence="2" type="ORF">CNQ36_32470</name>
</gene>
<dbReference type="AlphaFoldDB" id="A0A494V912"/>
<evidence type="ECO:0000313" key="3">
    <source>
        <dbReference type="Proteomes" id="UP000282170"/>
    </source>
</evidence>
<accession>A0A494V912</accession>
<name>A0A494V912_9ACTN</name>
<organism evidence="2 3">
    <name type="scientific">Streptomyces fungicidicus</name>
    <dbReference type="NCBI Taxonomy" id="68203"/>
    <lineage>
        <taxon>Bacteria</taxon>
        <taxon>Bacillati</taxon>
        <taxon>Actinomycetota</taxon>
        <taxon>Actinomycetes</taxon>
        <taxon>Kitasatosporales</taxon>
        <taxon>Streptomycetaceae</taxon>
        <taxon>Streptomyces</taxon>
    </lineage>
</organism>
<evidence type="ECO:0000259" key="1">
    <source>
        <dbReference type="Pfam" id="PF04972"/>
    </source>
</evidence>
<reference evidence="2 3" key="1">
    <citation type="submission" date="2017-09" db="EMBL/GenBank/DDBJ databases">
        <authorList>
            <person name="Zhang H."/>
            <person name="Hu S."/>
            <person name="Xu J."/>
            <person name="He Z."/>
        </authorList>
    </citation>
    <scope>NUCLEOTIDE SEQUENCE [LARGE SCALE GENOMIC DNA]</scope>
    <source>
        <strain evidence="2 3">TXX3120</strain>
        <plasmid evidence="2 3">p1</plasmid>
    </source>
</reference>